<evidence type="ECO:0000313" key="7">
    <source>
        <dbReference type="EMBL" id="KAL3724639.1"/>
    </source>
</evidence>
<dbReference type="PANTHER" id="PTHR35630:SF1">
    <property type="entry name" value="LEGUMINOSIN GROUP486 SECRETED PEPTIDE"/>
    <property type="match status" value="1"/>
</dbReference>
<comment type="similarity">
    <text evidence="2">Belongs to the plant self-incompatibility (S1) protein family.</text>
</comment>
<evidence type="ECO:0008006" key="9">
    <source>
        <dbReference type="Google" id="ProtNLM"/>
    </source>
</evidence>
<keyword evidence="3" id="KW-0713">Self-incompatibility</keyword>
<protein>
    <recommendedName>
        <fullName evidence="9">S-protein homolog</fullName>
    </recommendedName>
</protein>
<keyword evidence="4" id="KW-0964">Secreted</keyword>
<comment type="subcellular location">
    <subcellularLocation>
        <location evidence="1">Secreted</location>
    </subcellularLocation>
</comment>
<organism evidence="7 8">
    <name type="scientific">Eucalyptus globulus</name>
    <name type="common">Tasmanian blue gum</name>
    <dbReference type="NCBI Taxonomy" id="34317"/>
    <lineage>
        <taxon>Eukaryota</taxon>
        <taxon>Viridiplantae</taxon>
        <taxon>Streptophyta</taxon>
        <taxon>Embryophyta</taxon>
        <taxon>Tracheophyta</taxon>
        <taxon>Spermatophyta</taxon>
        <taxon>Magnoliopsida</taxon>
        <taxon>eudicotyledons</taxon>
        <taxon>Gunneridae</taxon>
        <taxon>Pentapetalae</taxon>
        <taxon>rosids</taxon>
        <taxon>malvids</taxon>
        <taxon>Myrtales</taxon>
        <taxon>Myrtaceae</taxon>
        <taxon>Myrtoideae</taxon>
        <taxon>Eucalypteae</taxon>
        <taxon>Eucalyptus</taxon>
    </lineage>
</organism>
<comment type="caution">
    <text evidence="7">The sequence shown here is derived from an EMBL/GenBank/DDBJ whole genome shotgun (WGS) entry which is preliminary data.</text>
</comment>
<keyword evidence="8" id="KW-1185">Reference proteome</keyword>
<dbReference type="AlphaFoldDB" id="A0ABD3JC83"/>
<evidence type="ECO:0000256" key="5">
    <source>
        <dbReference type="ARBA" id="ARBA00022729"/>
    </source>
</evidence>
<accession>A0ABD3JC83</accession>
<dbReference type="Proteomes" id="UP001634007">
    <property type="component" value="Unassembled WGS sequence"/>
</dbReference>
<keyword evidence="5 6" id="KW-0732">Signal</keyword>
<evidence type="ECO:0000256" key="2">
    <source>
        <dbReference type="ARBA" id="ARBA00005581"/>
    </source>
</evidence>
<evidence type="ECO:0000256" key="3">
    <source>
        <dbReference type="ARBA" id="ARBA00022471"/>
    </source>
</evidence>
<dbReference type="Pfam" id="PF05938">
    <property type="entry name" value="Self-incomp_S1"/>
    <property type="match status" value="1"/>
</dbReference>
<feature type="chain" id="PRO_5044788189" description="S-protein homolog" evidence="6">
    <location>
        <begin position="22"/>
        <end position="139"/>
    </location>
</feature>
<proteinExistence type="inferred from homology"/>
<gene>
    <name evidence="7" type="ORF">ACJRO7_029754</name>
</gene>
<reference evidence="7 8" key="1">
    <citation type="submission" date="2024-11" db="EMBL/GenBank/DDBJ databases">
        <title>Chromosome-level genome assembly of Eucalyptus globulus Labill. provides insights into its genome evolution.</title>
        <authorList>
            <person name="Li X."/>
        </authorList>
    </citation>
    <scope>NUCLEOTIDE SEQUENCE [LARGE SCALE GENOMIC DNA]</scope>
    <source>
        <strain evidence="7">CL2024</strain>
        <tissue evidence="7">Fresh tender leaves</tissue>
    </source>
</reference>
<dbReference type="GO" id="GO:0005576">
    <property type="term" value="C:extracellular region"/>
    <property type="evidence" value="ECO:0007669"/>
    <property type="project" value="UniProtKB-SubCell"/>
</dbReference>
<evidence type="ECO:0000256" key="4">
    <source>
        <dbReference type="ARBA" id="ARBA00022525"/>
    </source>
</evidence>
<dbReference type="PANTHER" id="PTHR35630">
    <property type="entry name" value="LEGUMINOSIN GROUP486 SECRETED PEPTIDE"/>
    <property type="match status" value="1"/>
</dbReference>
<evidence type="ECO:0000313" key="8">
    <source>
        <dbReference type="Proteomes" id="UP001634007"/>
    </source>
</evidence>
<evidence type="ECO:0000256" key="1">
    <source>
        <dbReference type="ARBA" id="ARBA00004613"/>
    </source>
</evidence>
<name>A0ABD3JC83_EUCGL</name>
<evidence type="ECO:0000256" key="6">
    <source>
        <dbReference type="SAM" id="SignalP"/>
    </source>
</evidence>
<dbReference type="InterPro" id="IPR010264">
    <property type="entry name" value="Self-incomp_S1"/>
</dbReference>
<sequence length="139" mass="15209">MTSLRVSLLLLVLLTVSYASARKLSGNTEEAMVDEPVVSVVSALPKGSQAMQIRCKRDGSAAAVIDQALSAGQGCSWAATKKALYRCEAVWARKFAAWEAFQPSRDAGQGRVLWRVTEEGFFLRVNGTGWVRKAVWETE</sequence>
<feature type="signal peptide" evidence="6">
    <location>
        <begin position="1"/>
        <end position="21"/>
    </location>
</feature>
<dbReference type="EMBL" id="JBJKBG010000008">
    <property type="protein sequence ID" value="KAL3724639.1"/>
    <property type="molecule type" value="Genomic_DNA"/>
</dbReference>
<dbReference type="GO" id="GO:0060320">
    <property type="term" value="P:rejection of self pollen"/>
    <property type="evidence" value="ECO:0007669"/>
    <property type="project" value="UniProtKB-KW"/>
</dbReference>